<feature type="domain" description="GRAM" evidence="1">
    <location>
        <begin position="26"/>
        <end position="84"/>
    </location>
</feature>
<organism evidence="2 3">
    <name type="scientific">Paenibacillus illinoisensis</name>
    <dbReference type="NCBI Taxonomy" id="59845"/>
    <lineage>
        <taxon>Bacteria</taxon>
        <taxon>Bacillati</taxon>
        <taxon>Bacillota</taxon>
        <taxon>Bacilli</taxon>
        <taxon>Bacillales</taxon>
        <taxon>Paenibacillaceae</taxon>
        <taxon>Paenibacillus</taxon>
    </lineage>
</organism>
<dbReference type="InterPro" id="IPR011993">
    <property type="entry name" value="PH-like_dom_sf"/>
</dbReference>
<accession>A0A2W0CD97</accession>
<evidence type="ECO:0000313" key="3">
    <source>
        <dbReference type="Proteomes" id="UP000247459"/>
    </source>
</evidence>
<dbReference type="OrthoDB" id="2085436at2"/>
<dbReference type="EMBL" id="PRLG01000011">
    <property type="protein sequence ID" value="PYY30177.1"/>
    <property type="molecule type" value="Genomic_DNA"/>
</dbReference>
<sequence>MEELGSTEYVIFERINANWLRGFEGVGGKLFLTNERLVFIPHGLNIQTEWLQLEIWGMTKIEKRKTWGIIPNGITITMEDGLVFKFVVWNRSKIIREIIRAKKMDNELM</sequence>
<dbReference type="InterPro" id="IPR004182">
    <property type="entry name" value="GRAM"/>
</dbReference>
<dbReference type="RefSeq" id="WP_095359688.1">
    <property type="nucleotide sequence ID" value="NZ_BAAFRC010000002.1"/>
</dbReference>
<protein>
    <submittedName>
        <fullName evidence="2">GRAM domain containing protein</fullName>
    </submittedName>
</protein>
<dbReference type="AlphaFoldDB" id="A0A2W0CD97"/>
<name>A0A2W0CD97_9BACL</name>
<dbReference type="Pfam" id="PF02893">
    <property type="entry name" value="GRAM"/>
    <property type="match status" value="1"/>
</dbReference>
<dbReference type="Proteomes" id="UP000247459">
    <property type="component" value="Unassembled WGS sequence"/>
</dbReference>
<comment type="caution">
    <text evidence="2">The sequence shown here is derived from an EMBL/GenBank/DDBJ whole genome shotgun (WGS) entry which is preliminary data.</text>
</comment>
<reference evidence="2 3" key="1">
    <citation type="submission" date="2018-01" db="EMBL/GenBank/DDBJ databases">
        <title>Genome sequence of the PGP bacterium Paenibacillus illinoisensis E3.</title>
        <authorList>
            <person name="Rolli E."/>
            <person name="Marasco R."/>
            <person name="Bessem C."/>
            <person name="Michoud G."/>
            <person name="Gaiarsa S."/>
            <person name="Borin S."/>
            <person name="Daffonchio D."/>
        </authorList>
    </citation>
    <scope>NUCLEOTIDE SEQUENCE [LARGE SCALE GENOMIC DNA]</scope>
    <source>
        <strain evidence="2 3">E3</strain>
    </source>
</reference>
<gene>
    <name evidence="2" type="ORF">PIL02S_01455</name>
</gene>
<proteinExistence type="predicted"/>
<dbReference type="Gene3D" id="2.30.29.30">
    <property type="entry name" value="Pleckstrin-homology domain (PH domain)/Phosphotyrosine-binding domain (PTB)"/>
    <property type="match status" value="1"/>
</dbReference>
<evidence type="ECO:0000259" key="1">
    <source>
        <dbReference type="Pfam" id="PF02893"/>
    </source>
</evidence>
<evidence type="ECO:0000313" key="2">
    <source>
        <dbReference type="EMBL" id="PYY30177.1"/>
    </source>
</evidence>